<comment type="similarity">
    <text evidence="6">Belongs to the major facilitator superfamily. Allantoate permease family.</text>
</comment>
<evidence type="ECO:0000256" key="2">
    <source>
        <dbReference type="ARBA" id="ARBA00022448"/>
    </source>
</evidence>
<dbReference type="GO" id="GO:0016020">
    <property type="term" value="C:membrane"/>
    <property type="evidence" value="ECO:0007669"/>
    <property type="project" value="UniProtKB-SubCell"/>
</dbReference>
<keyword evidence="5 7" id="KW-0472">Membrane</keyword>
<dbReference type="PROSITE" id="PS50850">
    <property type="entry name" value="MFS"/>
    <property type="match status" value="1"/>
</dbReference>
<feature type="transmembrane region" description="Helical" evidence="7">
    <location>
        <begin position="369"/>
        <end position="389"/>
    </location>
</feature>
<feature type="transmembrane region" description="Helical" evidence="7">
    <location>
        <begin position="462"/>
        <end position="482"/>
    </location>
</feature>
<dbReference type="Pfam" id="PF07690">
    <property type="entry name" value="MFS_1"/>
    <property type="match status" value="1"/>
</dbReference>
<keyword evidence="10" id="KW-1185">Reference proteome</keyword>
<dbReference type="PANTHER" id="PTHR43791">
    <property type="entry name" value="PERMEASE-RELATED"/>
    <property type="match status" value="1"/>
</dbReference>
<dbReference type="InterPro" id="IPR011701">
    <property type="entry name" value="MFS"/>
</dbReference>
<keyword evidence="2" id="KW-0813">Transport</keyword>
<evidence type="ECO:0000256" key="3">
    <source>
        <dbReference type="ARBA" id="ARBA00022692"/>
    </source>
</evidence>
<sequence>MEKPEAFQGADPILRGNDTRLKHRKEAPCSTLGDTVPSNTLKQADGALELFPTRHISHGATDPVEQKKLVRMIDFTILPFLFICYTFFYVDKTTLSYAAIFGIRKDLNLKNDQYSWLSSLFYFGFLAWTLPTTLLMQRYPIGKYLGINVFIWGVLLMLQVTTSSFASLAVLRTLGGAVESCADPAFMLITSMWYTRREQPLRVGLWYSANGFGIALGGLLGYVIGHIHGDLASWKYEFLIIGAICCCWGILITIFLPDSPMTAKVFSIHERRMVVERKNEDQTGVENKHFKRYQVIEAFLDIKTYLFFLLAFVSSVPNGGISNFGTLIIEGFGFSTLHTTLMQIPYGVFVIFSILTCVFLNDRFTNKRCLFVFLYVCPNIAGTFGLRYVDDKNTAGKYICYLLTGSYVASAVMFLSLMISNTAGYTKKVITNAVLYLGYAAGNISGPFFYRTDQAPTYSLGIWSMIVSNLIEAVSIFVFWYLMVRENERRDAVQKLQEGGLEGRDLDATAFGDLTDRENPNFRYIF</sequence>
<dbReference type="InterPro" id="IPR020846">
    <property type="entry name" value="MFS_dom"/>
</dbReference>
<evidence type="ECO:0000313" key="10">
    <source>
        <dbReference type="Proteomes" id="UP000785200"/>
    </source>
</evidence>
<evidence type="ECO:0000256" key="7">
    <source>
        <dbReference type="SAM" id="Phobius"/>
    </source>
</evidence>
<comment type="caution">
    <text evidence="9">The sequence shown here is derived from an EMBL/GenBank/DDBJ whole genome shotgun (WGS) entry which is preliminary data.</text>
</comment>
<dbReference type="SUPFAM" id="SSF103473">
    <property type="entry name" value="MFS general substrate transporter"/>
    <property type="match status" value="1"/>
</dbReference>
<dbReference type="InterPro" id="IPR036259">
    <property type="entry name" value="MFS_trans_sf"/>
</dbReference>
<evidence type="ECO:0000256" key="1">
    <source>
        <dbReference type="ARBA" id="ARBA00004141"/>
    </source>
</evidence>
<feature type="domain" description="Major facilitator superfamily (MFS) profile" evidence="8">
    <location>
        <begin position="77"/>
        <end position="487"/>
    </location>
</feature>
<dbReference type="Proteomes" id="UP000785200">
    <property type="component" value="Unassembled WGS sequence"/>
</dbReference>
<evidence type="ECO:0000256" key="6">
    <source>
        <dbReference type="ARBA" id="ARBA00037968"/>
    </source>
</evidence>
<feature type="transmembrane region" description="Helical" evidence="7">
    <location>
        <begin position="72"/>
        <end position="90"/>
    </location>
</feature>
<evidence type="ECO:0000256" key="5">
    <source>
        <dbReference type="ARBA" id="ARBA00023136"/>
    </source>
</evidence>
<dbReference type="PANTHER" id="PTHR43791:SF26">
    <property type="entry name" value="ALLANTOATE TRANSPORTER, PUTATIVE (AFU_ORTHOLOGUE AFUA_5G09470)-RELATED"/>
    <property type="match status" value="1"/>
</dbReference>
<name>A0A9P6VN57_9HELO</name>
<dbReference type="Gene3D" id="1.20.1250.20">
    <property type="entry name" value="MFS general substrate transporter like domains"/>
    <property type="match status" value="2"/>
</dbReference>
<keyword evidence="4 7" id="KW-1133">Transmembrane helix</keyword>
<gene>
    <name evidence="9" type="ORF">D0Z07_2647</name>
</gene>
<dbReference type="FunFam" id="1.20.1250.20:FF:000064">
    <property type="entry name" value="MFS allantoate transporter"/>
    <property type="match status" value="1"/>
</dbReference>
<keyword evidence="3 7" id="KW-0812">Transmembrane</keyword>
<feature type="transmembrane region" description="Helical" evidence="7">
    <location>
        <begin position="114"/>
        <end position="135"/>
    </location>
</feature>
<organism evidence="9 10">
    <name type="scientific">Hyphodiscus hymeniophilus</name>
    <dbReference type="NCBI Taxonomy" id="353542"/>
    <lineage>
        <taxon>Eukaryota</taxon>
        <taxon>Fungi</taxon>
        <taxon>Dikarya</taxon>
        <taxon>Ascomycota</taxon>
        <taxon>Pezizomycotina</taxon>
        <taxon>Leotiomycetes</taxon>
        <taxon>Helotiales</taxon>
        <taxon>Hyphodiscaceae</taxon>
        <taxon>Hyphodiscus</taxon>
    </lineage>
</organism>
<evidence type="ECO:0000256" key="4">
    <source>
        <dbReference type="ARBA" id="ARBA00022989"/>
    </source>
</evidence>
<feature type="transmembrane region" description="Helical" evidence="7">
    <location>
        <begin position="395"/>
        <end position="417"/>
    </location>
</feature>
<reference evidence="9" key="1">
    <citation type="submission" date="2019-07" db="EMBL/GenBank/DDBJ databases">
        <title>Hyphodiscus hymeniophilus genome sequencing and assembly.</title>
        <authorList>
            <person name="Kramer G."/>
            <person name="Nodwell J."/>
        </authorList>
    </citation>
    <scope>NUCLEOTIDE SEQUENCE</scope>
    <source>
        <strain evidence="9">ATCC 34498</strain>
    </source>
</reference>
<dbReference type="EMBL" id="VNKQ01000005">
    <property type="protein sequence ID" value="KAG0651083.1"/>
    <property type="molecule type" value="Genomic_DNA"/>
</dbReference>
<dbReference type="AlphaFoldDB" id="A0A9P6VN57"/>
<accession>A0A9P6VN57</accession>
<dbReference type="OrthoDB" id="6730379at2759"/>
<evidence type="ECO:0000259" key="8">
    <source>
        <dbReference type="PROSITE" id="PS50850"/>
    </source>
</evidence>
<proteinExistence type="inferred from homology"/>
<feature type="transmembrane region" description="Helical" evidence="7">
    <location>
        <begin position="429"/>
        <end position="450"/>
    </location>
</feature>
<feature type="transmembrane region" description="Helical" evidence="7">
    <location>
        <begin position="147"/>
        <end position="168"/>
    </location>
</feature>
<protein>
    <submittedName>
        <fullName evidence="9">Transporter</fullName>
    </submittedName>
</protein>
<feature type="transmembrane region" description="Helical" evidence="7">
    <location>
        <begin position="205"/>
        <end position="224"/>
    </location>
</feature>
<feature type="transmembrane region" description="Helical" evidence="7">
    <location>
        <begin position="341"/>
        <end position="360"/>
    </location>
</feature>
<evidence type="ECO:0000313" key="9">
    <source>
        <dbReference type="EMBL" id="KAG0651083.1"/>
    </source>
</evidence>
<comment type="subcellular location">
    <subcellularLocation>
        <location evidence="1">Membrane</location>
        <topology evidence="1">Multi-pass membrane protein</topology>
    </subcellularLocation>
</comment>
<dbReference type="GO" id="GO:0022857">
    <property type="term" value="F:transmembrane transporter activity"/>
    <property type="evidence" value="ECO:0007669"/>
    <property type="project" value="InterPro"/>
</dbReference>
<feature type="transmembrane region" description="Helical" evidence="7">
    <location>
        <begin position="305"/>
        <end position="329"/>
    </location>
</feature>
<feature type="transmembrane region" description="Helical" evidence="7">
    <location>
        <begin position="236"/>
        <end position="256"/>
    </location>
</feature>